<feature type="non-terminal residue" evidence="1">
    <location>
        <position position="128"/>
    </location>
</feature>
<dbReference type="AlphaFoldDB" id="A0A482WGT5"/>
<evidence type="ECO:0000313" key="1">
    <source>
        <dbReference type="EMBL" id="RZF32749.1"/>
    </source>
</evidence>
<sequence>MNNGNTDQKKGSLMKRKVEQTLDIIDLCNAPIRKEVGVIPDDEDEMRKDIPALKSYTDAISTNVPLLRAAMKSRSCVFCRVLERIQDDRDKIDLEEAIERKCHNLQVCSDKFIAAALSTALDSLDNVG</sequence>
<dbReference type="Proteomes" id="UP000291343">
    <property type="component" value="Unassembled WGS sequence"/>
</dbReference>
<keyword evidence="2" id="KW-1185">Reference proteome</keyword>
<organism evidence="1 2">
    <name type="scientific">Laodelphax striatellus</name>
    <name type="common">Small brown planthopper</name>
    <name type="synonym">Delphax striatella</name>
    <dbReference type="NCBI Taxonomy" id="195883"/>
    <lineage>
        <taxon>Eukaryota</taxon>
        <taxon>Metazoa</taxon>
        <taxon>Ecdysozoa</taxon>
        <taxon>Arthropoda</taxon>
        <taxon>Hexapoda</taxon>
        <taxon>Insecta</taxon>
        <taxon>Pterygota</taxon>
        <taxon>Neoptera</taxon>
        <taxon>Paraneoptera</taxon>
        <taxon>Hemiptera</taxon>
        <taxon>Auchenorrhyncha</taxon>
        <taxon>Fulgoroidea</taxon>
        <taxon>Delphacidae</taxon>
        <taxon>Criomorphinae</taxon>
        <taxon>Laodelphax</taxon>
    </lineage>
</organism>
<evidence type="ECO:0000313" key="2">
    <source>
        <dbReference type="Proteomes" id="UP000291343"/>
    </source>
</evidence>
<proteinExistence type="predicted"/>
<dbReference type="EMBL" id="QKKF02036072">
    <property type="protein sequence ID" value="RZF32749.1"/>
    <property type="molecule type" value="Genomic_DNA"/>
</dbReference>
<name>A0A482WGT5_LAOST</name>
<reference evidence="1 2" key="1">
    <citation type="journal article" date="2017" name="Gigascience">
        <title>Genome sequence of the small brown planthopper, Laodelphax striatellus.</title>
        <authorList>
            <person name="Zhu J."/>
            <person name="Jiang F."/>
            <person name="Wang X."/>
            <person name="Yang P."/>
            <person name="Bao Y."/>
            <person name="Zhao W."/>
            <person name="Wang W."/>
            <person name="Lu H."/>
            <person name="Wang Q."/>
            <person name="Cui N."/>
            <person name="Li J."/>
            <person name="Chen X."/>
            <person name="Luo L."/>
            <person name="Yu J."/>
            <person name="Kang L."/>
            <person name="Cui F."/>
        </authorList>
    </citation>
    <scope>NUCLEOTIDE SEQUENCE [LARGE SCALE GENOMIC DNA]</scope>
    <source>
        <strain evidence="1">Lst14</strain>
    </source>
</reference>
<comment type="caution">
    <text evidence="1">The sequence shown here is derived from an EMBL/GenBank/DDBJ whole genome shotgun (WGS) entry which is preliminary data.</text>
</comment>
<accession>A0A482WGT5</accession>
<dbReference type="InParanoid" id="A0A482WGT5"/>
<protein>
    <submittedName>
        <fullName evidence="1">Uncharacterized protein</fullName>
    </submittedName>
</protein>
<gene>
    <name evidence="1" type="ORF">LSTR_LSTR017632</name>
</gene>